<gene>
    <name evidence="2" type="ORF">SKC38_11420</name>
</gene>
<keyword evidence="3" id="KW-1185">Reference proteome</keyword>
<feature type="chain" id="PRO_5045812479" description="Alpha/beta hydrolase" evidence="1">
    <location>
        <begin position="19"/>
        <end position="79"/>
    </location>
</feature>
<evidence type="ECO:0000313" key="3">
    <source>
        <dbReference type="Proteomes" id="UP001598114"/>
    </source>
</evidence>
<evidence type="ECO:0000313" key="2">
    <source>
        <dbReference type="EMBL" id="MFD3276838.1"/>
    </source>
</evidence>
<dbReference type="Proteomes" id="UP001598114">
    <property type="component" value="Unassembled WGS sequence"/>
</dbReference>
<dbReference type="EMBL" id="JBBKYA010000006">
    <property type="protein sequence ID" value="MFD3276838.1"/>
    <property type="molecule type" value="Genomic_DNA"/>
</dbReference>
<dbReference type="RefSeq" id="WP_377977279.1">
    <property type="nucleotide sequence ID" value="NZ_JBBKYA010000006.1"/>
</dbReference>
<feature type="signal peptide" evidence="1">
    <location>
        <begin position="1"/>
        <end position="18"/>
    </location>
</feature>
<reference evidence="2 3" key="1">
    <citation type="submission" date="2024-03" db="EMBL/GenBank/DDBJ databases">
        <title>Aquirufa genome sequencing.</title>
        <authorList>
            <person name="Pitt A."/>
            <person name="Hahn M.W."/>
        </authorList>
    </citation>
    <scope>NUCLEOTIDE SEQUENCE [LARGE SCALE GENOMIC DNA]</scope>
    <source>
        <strain evidence="2 3">PLAD-142S6K</strain>
    </source>
</reference>
<protein>
    <recommendedName>
        <fullName evidence="4">Alpha/beta hydrolase</fullName>
    </recommendedName>
</protein>
<keyword evidence="1" id="KW-0732">Signal</keyword>
<evidence type="ECO:0008006" key="4">
    <source>
        <dbReference type="Google" id="ProtNLM"/>
    </source>
</evidence>
<organism evidence="2 3">
    <name type="scientific">Aquirufa echingensis</name>
    <dbReference type="NCBI Taxonomy" id="3096516"/>
    <lineage>
        <taxon>Bacteria</taxon>
        <taxon>Pseudomonadati</taxon>
        <taxon>Bacteroidota</taxon>
        <taxon>Cytophagia</taxon>
        <taxon>Cytophagales</taxon>
        <taxon>Flectobacillaceae</taxon>
        <taxon>Aquirufa</taxon>
    </lineage>
</organism>
<evidence type="ECO:0000256" key="1">
    <source>
        <dbReference type="SAM" id="SignalP"/>
    </source>
</evidence>
<accession>A0ABW6D0W6</accession>
<sequence>MRALFTTVLLLLTMTLAAQIPYGSNSAVGKRIQVGDISMYYEIYGKGEPLILLHGGYGNIETMGGMIAAFSKKIPCYCC</sequence>
<proteinExistence type="predicted"/>
<dbReference type="SUPFAM" id="SSF53474">
    <property type="entry name" value="alpha/beta-Hydrolases"/>
    <property type="match status" value="1"/>
</dbReference>
<comment type="caution">
    <text evidence="2">The sequence shown here is derived from an EMBL/GenBank/DDBJ whole genome shotgun (WGS) entry which is preliminary data.</text>
</comment>
<name>A0ABW6D0W6_9BACT</name>
<dbReference type="Gene3D" id="3.40.50.1820">
    <property type="entry name" value="alpha/beta hydrolase"/>
    <property type="match status" value="1"/>
</dbReference>
<dbReference type="InterPro" id="IPR029058">
    <property type="entry name" value="AB_hydrolase_fold"/>
</dbReference>